<feature type="region of interest" description="Disordered" evidence="1">
    <location>
        <begin position="166"/>
        <end position="191"/>
    </location>
</feature>
<keyword evidence="3" id="KW-1185">Reference proteome</keyword>
<feature type="compositionally biased region" description="Low complexity" evidence="1">
    <location>
        <begin position="31"/>
        <end position="44"/>
    </location>
</feature>
<comment type="caution">
    <text evidence="2">The sequence shown here is derived from an EMBL/GenBank/DDBJ whole genome shotgun (WGS) entry which is preliminary data.</text>
</comment>
<feature type="region of interest" description="Disordered" evidence="1">
    <location>
        <begin position="627"/>
        <end position="667"/>
    </location>
</feature>
<feature type="compositionally biased region" description="Polar residues" evidence="1">
    <location>
        <begin position="1"/>
        <end position="10"/>
    </location>
</feature>
<sequence length="777" mass="85033">MSQPAPSSQVAEPADHETISSDEAPLQEPSAPAAAPAAAAAAAAERADVTESAQLTARDSQTVPSLPDALPPPTASQIEEFSDDLHFNKSDVEPSLRSVAETNHISFRDAAELTEWSETTGKPAANDVVVGKPASSDAALMKKPSATFDGDHETAYMFSWDKESRLAARKPTTAPTSTPPEMAIRTERPHGANPEDAVIAVWADGMRRGVPQMTVKRWDAIHGVVKAPDGHDATGVKTIPSKTSNPNGIDLYDGVDKDGNRVWCFFRSNRPKGKPEQRLIAVRVHGQDQLTQGLGELYAATWANDLAKRYCDGVLTREQVHENKEKIKYNYMKMMKSKVVKRPASASSPTPAGGSSSAAAPSDGAIGADHVVLDGKVPDGNRTTPPRWKATGEGIEFNELIGTKFEGMAKALEVECAETARMRPVMQANMGTAANPMHCSVQTDLLCTETELTQAFRLMMASQPAEGTTPDAPDDAVESAEMAALRQKLEDERDPVLETIAGEGFRVESGTPMYKRFYLWLLNNSEEKQRYDALDRDEKASRRSQWAMKKYDTYTDYHTRVQKTIKSEQAIYRWFNFDMLVQGQGGGAFPSRAVMAGCRSIALNAMKKGPRFVRINSDSNRIEFKKRIDEGKAKPHNGKAKAKGKAQPTGKSKAAKASPPPTAKSLAKHATDVTLRYGMAMNVARNLLERIDTQPSMDWARSEKFRGKLKRSIDQVDKVVNQYEEIKSAVSVGSTLAFGDGVDFHSEMNKYNQMTSALDELESQSKRIRDTAYSDSD</sequence>
<organism evidence="2 3">
    <name type="scientific">Prorocentrum cordatum</name>
    <dbReference type="NCBI Taxonomy" id="2364126"/>
    <lineage>
        <taxon>Eukaryota</taxon>
        <taxon>Sar</taxon>
        <taxon>Alveolata</taxon>
        <taxon>Dinophyceae</taxon>
        <taxon>Prorocentrales</taxon>
        <taxon>Prorocentraceae</taxon>
        <taxon>Prorocentrum</taxon>
    </lineage>
</organism>
<accession>A0ABN9UDZ5</accession>
<name>A0ABN9UDZ5_9DINO</name>
<feature type="compositionally biased region" description="Low complexity" evidence="1">
    <location>
        <begin position="343"/>
        <end position="364"/>
    </location>
</feature>
<dbReference type="EMBL" id="CAUYUJ010015748">
    <property type="protein sequence ID" value="CAK0857640.1"/>
    <property type="molecule type" value="Genomic_DNA"/>
</dbReference>
<feature type="region of interest" description="Disordered" evidence="1">
    <location>
        <begin position="1"/>
        <end position="76"/>
    </location>
</feature>
<feature type="region of interest" description="Disordered" evidence="1">
    <location>
        <begin position="340"/>
        <end position="364"/>
    </location>
</feature>
<protein>
    <submittedName>
        <fullName evidence="2">Uncharacterized protein</fullName>
    </submittedName>
</protein>
<feature type="compositionally biased region" description="Polar residues" evidence="1">
    <location>
        <begin position="51"/>
        <end position="64"/>
    </location>
</feature>
<feature type="compositionally biased region" description="Basic residues" evidence="1">
    <location>
        <begin position="634"/>
        <end position="644"/>
    </location>
</feature>
<dbReference type="Proteomes" id="UP001189429">
    <property type="component" value="Unassembled WGS sequence"/>
</dbReference>
<proteinExistence type="predicted"/>
<evidence type="ECO:0000313" key="3">
    <source>
        <dbReference type="Proteomes" id="UP001189429"/>
    </source>
</evidence>
<reference evidence="2" key="1">
    <citation type="submission" date="2023-10" db="EMBL/GenBank/DDBJ databases">
        <authorList>
            <person name="Chen Y."/>
            <person name="Shah S."/>
            <person name="Dougan E. K."/>
            <person name="Thang M."/>
            <person name="Chan C."/>
        </authorList>
    </citation>
    <scope>NUCLEOTIDE SEQUENCE [LARGE SCALE GENOMIC DNA]</scope>
</reference>
<evidence type="ECO:0000313" key="2">
    <source>
        <dbReference type="EMBL" id="CAK0857640.1"/>
    </source>
</evidence>
<evidence type="ECO:0000256" key="1">
    <source>
        <dbReference type="SAM" id="MobiDB-lite"/>
    </source>
</evidence>
<gene>
    <name evidence="2" type="ORF">PCOR1329_LOCUS47701</name>
</gene>